<evidence type="ECO:0000259" key="2">
    <source>
        <dbReference type="Pfam" id="PF01757"/>
    </source>
</evidence>
<keyword evidence="1" id="KW-0812">Transmembrane</keyword>
<accession>A0A371PXQ1</accession>
<proteinExistence type="predicted"/>
<gene>
    <name evidence="3" type="ORF">DY245_27625</name>
</gene>
<feature type="transmembrane region" description="Helical" evidence="1">
    <location>
        <begin position="149"/>
        <end position="177"/>
    </location>
</feature>
<feature type="transmembrane region" description="Helical" evidence="1">
    <location>
        <begin position="32"/>
        <end position="52"/>
    </location>
</feature>
<reference evidence="3 4" key="1">
    <citation type="submission" date="2018-08" db="EMBL/GenBank/DDBJ databases">
        <title>Streptomyces NEAU-D10 sp. nov., a novel Actinomycete isolated from soil.</title>
        <authorList>
            <person name="Jin L."/>
        </authorList>
    </citation>
    <scope>NUCLEOTIDE SEQUENCE [LARGE SCALE GENOMIC DNA]</scope>
    <source>
        <strain evidence="3 4">NEAU-D10</strain>
    </source>
</reference>
<comment type="caution">
    <text evidence="3">The sequence shown here is derived from an EMBL/GenBank/DDBJ whole genome shotgun (WGS) entry which is preliminary data.</text>
</comment>
<feature type="transmembrane region" description="Helical" evidence="1">
    <location>
        <begin position="242"/>
        <end position="260"/>
    </location>
</feature>
<dbReference type="GO" id="GO:0016747">
    <property type="term" value="F:acyltransferase activity, transferring groups other than amino-acyl groups"/>
    <property type="evidence" value="ECO:0007669"/>
    <property type="project" value="InterPro"/>
</dbReference>
<dbReference type="InterPro" id="IPR050623">
    <property type="entry name" value="Glucan_succinyl_AcylTrfase"/>
</dbReference>
<keyword evidence="1" id="KW-1133">Transmembrane helix</keyword>
<organism evidence="3 4">
    <name type="scientific">Streptomyces inhibens</name>
    <dbReference type="NCBI Taxonomy" id="2293571"/>
    <lineage>
        <taxon>Bacteria</taxon>
        <taxon>Bacillati</taxon>
        <taxon>Actinomycetota</taxon>
        <taxon>Actinomycetes</taxon>
        <taxon>Kitasatosporales</taxon>
        <taxon>Streptomycetaceae</taxon>
        <taxon>Streptomyces</taxon>
    </lineage>
</organism>
<keyword evidence="3" id="KW-0808">Transferase</keyword>
<feature type="transmembrane region" description="Helical" evidence="1">
    <location>
        <begin position="203"/>
        <end position="222"/>
    </location>
</feature>
<sequence length="401" mass="44340">MTGDLERTAVKAGSEPTAARPKRARLLYVDNLRIALTALVVLHHTAVTYGNIPAWYYTEPAEDGSGLLLDAFVMFNQAFFMGFFFMIAGYFTPASYDRKGARPFFRDRLKRLGIPLLAFLLLIRPLANFGGYADLRATFAEHGESLPYWLYYVVSWDAGPMWFVEVLLVFAVLYALVRRRGARRLLASAGETGRAAVRAPRPVRPLAVVVFTLALALATYLWRFLVPGGSYLPFLGLPSPNFLPQYASFFVLGVFAYRNGWPQTLSRVAGRVGWAVTLVATLAYLPVVMTAKEDALSGHGTWQSLVSAAWESTFAVGVVLGLTVLFRERLNRQGRTAAFLSRHAFAVYLIHAPVLVGLGFAFRWLHAPAAAKFALVAVLALPLCWAIAYAVRSLPRADRVL</sequence>
<keyword evidence="3" id="KW-0012">Acyltransferase</keyword>
<dbReference type="OrthoDB" id="7375713at2"/>
<feature type="transmembrane region" description="Helical" evidence="1">
    <location>
        <begin position="346"/>
        <end position="365"/>
    </location>
</feature>
<dbReference type="EMBL" id="QUAC01000220">
    <property type="protein sequence ID" value="REK87262.1"/>
    <property type="molecule type" value="Genomic_DNA"/>
</dbReference>
<feature type="transmembrane region" description="Helical" evidence="1">
    <location>
        <begin position="72"/>
        <end position="91"/>
    </location>
</feature>
<protein>
    <submittedName>
        <fullName evidence="3">Acyltransferase</fullName>
    </submittedName>
</protein>
<dbReference type="Pfam" id="PF01757">
    <property type="entry name" value="Acyl_transf_3"/>
    <property type="match status" value="1"/>
</dbReference>
<dbReference type="Proteomes" id="UP000262477">
    <property type="component" value="Unassembled WGS sequence"/>
</dbReference>
<dbReference type="AlphaFoldDB" id="A0A371PXQ1"/>
<feature type="transmembrane region" description="Helical" evidence="1">
    <location>
        <begin position="309"/>
        <end position="326"/>
    </location>
</feature>
<feature type="transmembrane region" description="Helical" evidence="1">
    <location>
        <begin position="112"/>
        <end position="129"/>
    </location>
</feature>
<name>A0A371PXQ1_STRIH</name>
<feature type="transmembrane region" description="Helical" evidence="1">
    <location>
        <begin position="272"/>
        <end position="289"/>
    </location>
</feature>
<keyword evidence="1" id="KW-0472">Membrane</keyword>
<dbReference type="PANTHER" id="PTHR36927:SF4">
    <property type="entry name" value="BLR5718 PROTEIN"/>
    <property type="match status" value="1"/>
</dbReference>
<keyword evidence="4" id="KW-1185">Reference proteome</keyword>
<dbReference type="PANTHER" id="PTHR36927">
    <property type="entry name" value="BLR4337 PROTEIN"/>
    <property type="match status" value="1"/>
</dbReference>
<evidence type="ECO:0000256" key="1">
    <source>
        <dbReference type="SAM" id="Phobius"/>
    </source>
</evidence>
<dbReference type="RefSeq" id="WP_128509938.1">
    <property type="nucleotide sequence ID" value="NZ_QUAC01000220.1"/>
</dbReference>
<feature type="domain" description="Acyltransferase 3" evidence="2">
    <location>
        <begin position="27"/>
        <end position="388"/>
    </location>
</feature>
<evidence type="ECO:0000313" key="3">
    <source>
        <dbReference type="EMBL" id="REK87262.1"/>
    </source>
</evidence>
<evidence type="ECO:0000313" key="4">
    <source>
        <dbReference type="Proteomes" id="UP000262477"/>
    </source>
</evidence>
<dbReference type="InterPro" id="IPR002656">
    <property type="entry name" value="Acyl_transf_3_dom"/>
</dbReference>
<feature type="transmembrane region" description="Helical" evidence="1">
    <location>
        <begin position="371"/>
        <end position="391"/>
    </location>
</feature>